<dbReference type="Proteomes" id="UP001347796">
    <property type="component" value="Unassembled WGS sequence"/>
</dbReference>
<proteinExistence type="predicted"/>
<accession>A0AAN8JJX8</accession>
<feature type="transmembrane region" description="Helical" evidence="2">
    <location>
        <begin position="166"/>
        <end position="184"/>
    </location>
</feature>
<evidence type="ECO:0000313" key="3">
    <source>
        <dbReference type="EMBL" id="KAK6179012.1"/>
    </source>
</evidence>
<dbReference type="AlphaFoldDB" id="A0AAN8JJX8"/>
<organism evidence="3 4">
    <name type="scientific">Patella caerulea</name>
    <name type="common">Rayed Mediterranean limpet</name>
    <dbReference type="NCBI Taxonomy" id="87958"/>
    <lineage>
        <taxon>Eukaryota</taxon>
        <taxon>Metazoa</taxon>
        <taxon>Spiralia</taxon>
        <taxon>Lophotrochozoa</taxon>
        <taxon>Mollusca</taxon>
        <taxon>Gastropoda</taxon>
        <taxon>Patellogastropoda</taxon>
        <taxon>Patelloidea</taxon>
        <taxon>Patellidae</taxon>
        <taxon>Patella</taxon>
    </lineage>
</organism>
<feature type="transmembrane region" description="Helical" evidence="2">
    <location>
        <begin position="204"/>
        <end position="228"/>
    </location>
</feature>
<keyword evidence="2" id="KW-0472">Membrane</keyword>
<evidence type="ECO:0000313" key="4">
    <source>
        <dbReference type="Proteomes" id="UP001347796"/>
    </source>
</evidence>
<protein>
    <submittedName>
        <fullName evidence="3">Uncharacterized protein</fullName>
    </submittedName>
</protein>
<feature type="compositionally biased region" description="Polar residues" evidence="1">
    <location>
        <begin position="738"/>
        <end position="748"/>
    </location>
</feature>
<feature type="transmembrane region" description="Helical" evidence="2">
    <location>
        <begin position="332"/>
        <end position="354"/>
    </location>
</feature>
<evidence type="ECO:0000256" key="1">
    <source>
        <dbReference type="SAM" id="MobiDB-lite"/>
    </source>
</evidence>
<feature type="compositionally biased region" description="Basic and acidic residues" evidence="1">
    <location>
        <begin position="749"/>
        <end position="764"/>
    </location>
</feature>
<evidence type="ECO:0000256" key="2">
    <source>
        <dbReference type="SAM" id="Phobius"/>
    </source>
</evidence>
<sequence length="780" mass="89873">MASKNKAEASPLMFKSHDEIEEDSIKPEQELVNAVSRRKRKRRTSLIINDSIIVILEFFQIWALIQSMSLKWTYPFSWLQFTNFIFFVNLDFWEFFKVNSGAFKGIQNYNPPSSDVPFSYNYVLLAMGLLLFLIAAILLIIYAVLRYRRRPFLFVHVARMSRALTIAFQVLTLPIGVVIFRLFHCNTVGEVDVLNEMKCFEGLHWLYIIPTVFIMVALFLVFPAWMIYRIRREVLASTVDHHESYLQLKEMEYMSGLDVVWVVKGFHLFSSFSLRAIWYRPIMQIFKLTLLVVYTAAFSHIFAQAVATASVLLAFWLLILILRPFRLTSFNVLLGFGYLCLIGDAVLGSSIALYKPFQVASPWLVQPYDSYVLTFINSVMAFSCLVFIIHLTVYQICCYQKYGYDPLWPSMASRNNSQISKETKKFMYAVLQGRAVLEKCRTMAALFTPIHELTQQIQIINAYLREAEKLQDGFHDTLWDLLDEMIDAHHQLEPKSLFSDNVKESIRNNAAEFLKLMPMFSRRLAQRDYDYILVSPLKKRLLLKMNIIGMFLYGRKEKMAKHKMVYPEIQKIWPESLLKKIDDKDGEYCEDLYPERLLGPDTEEMFESSSLHLPLELMDLDEDEETESISTLLRPSSAQTDLRSLSNSVVSLRSGKFNPAFESDENQTDKQTLILTDMEIGESSDDIQQHPYQPDLICLSDDPKIGELISLVDETTEDNNINNLEGSTLSIHGADVGETTTDNVSSGTDEGKKDTKKSERKEPKSITSHGKGKGKKMKKK</sequence>
<keyword evidence="2" id="KW-1133">Transmembrane helix</keyword>
<keyword evidence="2" id="KW-0812">Transmembrane</keyword>
<feature type="transmembrane region" description="Helical" evidence="2">
    <location>
        <begin position="46"/>
        <end position="65"/>
    </location>
</feature>
<feature type="transmembrane region" description="Helical" evidence="2">
    <location>
        <begin position="374"/>
        <end position="394"/>
    </location>
</feature>
<feature type="compositionally biased region" description="Basic residues" evidence="1">
    <location>
        <begin position="770"/>
        <end position="780"/>
    </location>
</feature>
<feature type="transmembrane region" description="Helical" evidence="2">
    <location>
        <begin position="122"/>
        <end position="145"/>
    </location>
</feature>
<name>A0AAN8JJX8_PATCE</name>
<feature type="transmembrane region" description="Helical" evidence="2">
    <location>
        <begin position="291"/>
        <end position="320"/>
    </location>
</feature>
<gene>
    <name evidence="3" type="ORF">SNE40_011467</name>
</gene>
<dbReference type="EMBL" id="JAZGQO010000008">
    <property type="protein sequence ID" value="KAK6179012.1"/>
    <property type="molecule type" value="Genomic_DNA"/>
</dbReference>
<feature type="region of interest" description="Disordered" evidence="1">
    <location>
        <begin position="732"/>
        <end position="780"/>
    </location>
</feature>
<keyword evidence="4" id="KW-1185">Reference proteome</keyword>
<comment type="caution">
    <text evidence="3">The sequence shown here is derived from an EMBL/GenBank/DDBJ whole genome shotgun (WGS) entry which is preliminary data.</text>
</comment>
<reference evidence="3 4" key="1">
    <citation type="submission" date="2024-01" db="EMBL/GenBank/DDBJ databases">
        <title>The genome of the rayed Mediterranean limpet Patella caerulea (Linnaeus, 1758).</title>
        <authorList>
            <person name="Anh-Thu Weber A."/>
            <person name="Halstead-Nussloch G."/>
        </authorList>
    </citation>
    <scope>NUCLEOTIDE SEQUENCE [LARGE SCALE GENOMIC DNA]</scope>
    <source>
        <strain evidence="3">AATW-2023a</strain>
        <tissue evidence="3">Whole specimen</tissue>
    </source>
</reference>